<dbReference type="Gene3D" id="4.10.110.10">
    <property type="entry name" value="Spasmolytic Protein, domain 1"/>
    <property type="match status" value="1"/>
</dbReference>
<dbReference type="InterPro" id="IPR000322">
    <property type="entry name" value="Glyco_hydro_31_TIM"/>
</dbReference>
<dbReference type="CDD" id="cd06602">
    <property type="entry name" value="GH31_MGAM_SI_GAA"/>
    <property type="match status" value="1"/>
</dbReference>
<comment type="subcellular location">
    <subcellularLocation>
        <location evidence="1">Endomembrane system</location>
    </subcellularLocation>
</comment>
<dbReference type="GO" id="GO:0005975">
    <property type="term" value="P:carbohydrate metabolic process"/>
    <property type="evidence" value="ECO:0007669"/>
    <property type="project" value="InterPro"/>
</dbReference>
<dbReference type="Gene3D" id="3.20.20.80">
    <property type="entry name" value="Glycosidases"/>
    <property type="match status" value="1"/>
</dbReference>
<dbReference type="AlphaFoldDB" id="A0A8K0K5Q7"/>
<dbReference type="GO" id="GO:0012505">
    <property type="term" value="C:endomembrane system"/>
    <property type="evidence" value="ECO:0007669"/>
    <property type="project" value="UniProtKB-SubCell"/>
</dbReference>
<dbReference type="InterPro" id="IPR048395">
    <property type="entry name" value="Glyco_hydro_31_C"/>
</dbReference>
<comment type="similarity">
    <text evidence="2">Belongs to the glycosyl hydrolase 31 family.</text>
</comment>
<comment type="caution">
    <text evidence="11">The sequence shown here is derived from an EMBL/GenBank/DDBJ whole genome shotgun (WGS) entry which is preliminary data.</text>
</comment>
<evidence type="ECO:0000256" key="1">
    <source>
        <dbReference type="ARBA" id="ARBA00004308"/>
    </source>
</evidence>
<keyword evidence="5" id="KW-1015">Disulfide bond</keyword>
<dbReference type="GO" id="GO:0004558">
    <property type="term" value="F:alpha-1,4-glucosidase activity"/>
    <property type="evidence" value="ECO:0007669"/>
    <property type="project" value="TreeGrafter"/>
</dbReference>
<dbReference type="CDD" id="cd14752">
    <property type="entry name" value="GH31_N"/>
    <property type="match status" value="1"/>
</dbReference>
<dbReference type="PANTHER" id="PTHR22762">
    <property type="entry name" value="ALPHA-GLUCOSIDASE"/>
    <property type="match status" value="1"/>
</dbReference>
<keyword evidence="3" id="KW-0378">Hydrolase</keyword>
<dbReference type="InterPro" id="IPR044913">
    <property type="entry name" value="P_trefoil_dom_sf"/>
</dbReference>
<dbReference type="InterPro" id="IPR000519">
    <property type="entry name" value="P_trefoil_dom"/>
</dbReference>
<evidence type="ECO:0000256" key="2">
    <source>
        <dbReference type="ARBA" id="ARBA00007806"/>
    </source>
</evidence>
<dbReference type="SUPFAM" id="SSF74650">
    <property type="entry name" value="Galactose mutarotase-like"/>
    <property type="match status" value="1"/>
</dbReference>
<keyword evidence="9" id="KW-0812">Transmembrane</keyword>
<keyword evidence="12" id="KW-1185">Reference proteome</keyword>
<dbReference type="InterPro" id="IPR017957">
    <property type="entry name" value="P_trefoil_CS"/>
</dbReference>
<dbReference type="PROSITE" id="PS00025">
    <property type="entry name" value="P_TREFOIL_1"/>
    <property type="match status" value="1"/>
</dbReference>
<evidence type="ECO:0000313" key="11">
    <source>
        <dbReference type="EMBL" id="KAG8228221.1"/>
    </source>
</evidence>
<dbReference type="SUPFAM" id="SSF57492">
    <property type="entry name" value="Trefoil"/>
    <property type="match status" value="1"/>
</dbReference>
<dbReference type="Gene3D" id="2.60.40.1760">
    <property type="entry name" value="glycosyl hydrolase (family 31)"/>
    <property type="match status" value="1"/>
</dbReference>
<feature type="transmembrane region" description="Helical" evidence="9">
    <location>
        <begin position="82"/>
        <end position="106"/>
    </location>
</feature>
<dbReference type="GO" id="GO:0030246">
    <property type="term" value="F:carbohydrate binding"/>
    <property type="evidence" value="ECO:0007669"/>
    <property type="project" value="InterPro"/>
</dbReference>
<protein>
    <recommendedName>
        <fullName evidence="10">P-type domain-containing protein</fullName>
    </recommendedName>
</protein>
<dbReference type="PROSITE" id="PS00707">
    <property type="entry name" value="GLYCOSYL_HYDROL_F31_2"/>
    <property type="match status" value="1"/>
</dbReference>
<dbReference type="InterPro" id="IPR017853">
    <property type="entry name" value="GH"/>
</dbReference>
<dbReference type="OrthoDB" id="1334205at2759"/>
<dbReference type="PROSITE" id="PS51448">
    <property type="entry name" value="P_TREFOIL_2"/>
    <property type="match status" value="1"/>
</dbReference>
<sequence>MNGDYRPKSNNQSHVFGQALQQHKIDPGDLNQHCFSQHQKPSYEHFVGEEDDEDYEEDFGAVDCECEDGNKRKCGRKDCPRLNIATILICVLLFLVFVLLPAIYLLHCFDLLKAHWEISDESTSGYTGWERAMKDHSRVDSSKSEIASGDNAVVQPVSNVAAIPPTKPPPSYAQCSAIPEAQRFDCFPGEGASKEKCEARGCCWLPRANRQRGSDLINNKQKFKRAAVEPTLKTSSPVSSDEDHQRKKAHPNIDQDGSSSTYGIDWNNLSHVRHISSLSSTVESKWKNSNKLPPLNVPYCFFPPGDSGHYYSWLNISSSPIKSFRDIEFDSVDDGVMLEPKFGSVTGFLKLHTPSPYPRDARILRVDVRFETKERLRIKIVDAEHSRYEPPYPEVPIMDLSKKEKNTIFPQKALYRVEMDKSRTGFAVYRRSNNQNLFDSRSVGALVFADQFIQLSALLPPEASVYGFGEHQASLRLPTDWQRFVLFNHDTQPKVKTNLYGSHPFYMATEKDGSSYGVFLLNSNAMEVILQPGPAVTFRAIGGVLDFHFFLGPSPREVVSQFTDLVGRPFMPPLWGLGFHLCRFGTKTLNRTKEILMKNRIAGVPIDVQWNDLDYMSQANDFTYDNQTFHGLPEFIEELHKMGMHYIPIIDAGISGGDGKGKYPPYDEGLAAGIFIRNSSGLPFVGKVWNKKSTVWPDFTNPASVPYWSRQMERLHSQIAFDGAWIDMNEPSNFYSGTERGCPTSGRELGPSGRRESDLEHPPYLPPIEGSLLAYRTVCMSARHFAGVHYDVHNLHGFTHAIVTSFALIELRGKRPFVISRSTFSGHGHYAGHWTGDVGSTWEDMSASVPAILNFNIFGIPLVGADICGFNGNTTVELCNRWSQLGAFYPFSRNHNTDDGIDQDPASLGPEVLLSARNALLTRYSLLPYLYTLFWQSHAFGDTVARPVFFEFPEDPNTHSLDKQFMWGSALMIIPVGIWYDFRTKQAVKPESDQKITLTAPLEYIPLLVRGGTIIPMQAPNMTTTQTRQNNIELLVAVGEGNSAEGVLYWDDGDSLNTWEDGHYSFLTFTLGRGSTTPGEEEKSTAKVSHNASVEGSVLSGVLTWRGVPIPVNLGAVRVMGVDGPVHGVSANGQSVNFTYNESYYKYLVIENLNIDLNTVFIIMWY</sequence>
<dbReference type="SUPFAM" id="SSF51445">
    <property type="entry name" value="(Trans)glycosidases"/>
    <property type="match status" value="1"/>
</dbReference>
<evidence type="ECO:0000259" key="10">
    <source>
        <dbReference type="PROSITE" id="PS51448"/>
    </source>
</evidence>
<dbReference type="PANTHER" id="PTHR22762:SF131">
    <property type="entry name" value="GLYCOSIDE HYDROLASE FAMILY 31 N-TERMINAL DOMAIN-CONTAINING PROTEIN"/>
    <property type="match status" value="1"/>
</dbReference>
<dbReference type="Pfam" id="PF01055">
    <property type="entry name" value="Glyco_hydro_31_2nd"/>
    <property type="match status" value="1"/>
</dbReference>
<comment type="caution">
    <text evidence="7">Lacks conserved residue(s) required for the propagation of feature annotation.</text>
</comment>
<evidence type="ECO:0000256" key="6">
    <source>
        <dbReference type="ARBA" id="ARBA00023295"/>
    </source>
</evidence>
<dbReference type="CDD" id="cd00111">
    <property type="entry name" value="Trefoil"/>
    <property type="match status" value="1"/>
</dbReference>
<evidence type="ECO:0000313" key="12">
    <source>
        <dbReference type="Proteomes" id="UP000792457"/>
    </source>
</evidence>
<gene>
    <name evidence="11" type="ORF">J437_LFUL004346</name>
</gene>
<dbReference type="Pfam" id="PF21365">
    <property type="entry name" value="Glyco_hydro_31_3rd"/>
    <property type="match status" value="1"/>
</dbReference>
<evidence type="ECO:0000256" key="4">
    <source>
        <dbReference type="ARBA" id="ARBA00023136"/>
    </source>
</evidence>
<dbReference type="Pfam" id="PF13802">
    <property type="entry name" value="Gal_mutarotas_2"/>
    <property type="match status" value="1"/>
</dbReference>
<dbReference type="Gene3D" id="2.60.40.1180">
    <property type="entry name" value="Golgi alpha-mannosidase II"/>
    <property type="match status" value="2"/>
</dbReference>
<dbReference type="InterPro" id="IPR025887">
    <property type="entry name" value="Glyco_hydro_31_N_dom"/>
</dbReference>
<dbReference type="SMART" id="SM00018">
    <property type="entry name" value="PD"/>
    <property type="match status" value="1"/>
</dbReference>
<feature type="region of interest" description="Disordered" evidence="8">
    <location>
        <begin position="226"/>
        <end position="260"/>
    </location>
</feature>
<name>A0A8K0K5Q7_LADFU</name>
<dbReference type="EMBL" id="KZ308363">
    <property type="protein sequence ID" value="KAG8228221.1"/>
    <property type="molecule type" value="Genomic_DNA"/>
</dbReference>
<evidence type="ECO:0000256" key="3">
    <source>
        <dbReference type="ARBA" id="ARBA00022801"/>
    </source>
</evidence>
<feature type="domain" description="P-type" evidence="10">
    <location>
        <begin position="173"/>
        <end position="304"/>
    </location>
</feature>
<organism evidence="11 12">
    <name type="scientific">Ladona fulva</name>
    <name type="common">Scarce chaser dragonfly</name>
    <name type="synonym">Libellula fulva</name>
    <dbReference type="NCBI Taxonomy" id="123851"/>
    <lineage>
        <taxon>Eukaryota</taxon>
        <taxon>Metazoa</taxon>
        <taxon>Ecdysozoa</taxon>
        <taxon>Arthropoda</taxon>
        <taxon>Hexapoda</taxon>
        <taxon>Insecta</taxon>
        <taxon>Pterygota</taxon>
        <taxon>Palaeoptera</taxon>
        <taxon>Odonata</taxon>
        <taxon>Epiprocta</taxon>
        <taxon>Anisoptera</taxon>
        <taxon>Libelluloidea</taxon>
        <taxon>Libellulidae</taxon>
        <taxon>Ladona</taxon>
    </lineage>
</organism>
<evidence type="ECO:0000256" key="9">
    <source>
        <dbReference type="SAM" id="Phobius"/>
    </source>
</evidence>
<dbReference type="Proteomes" id="UP000792457">
    <property type="component" value="Unassembled WGS sequence"/>
</dbReference>
<evidence type="ECO:0000256" key="8">
    <source>
        <dbReference type="SAM" id="MobiDB-lite"/>
    </source>
</evidence>
<feature type="region of interest" description="Disordered" evidence="8">
    <location>
        <begin position="736"/>
        <end position="761"/>
    </location>
</feature>
<keyword evidence="4 9" id="KW-0472">Membrane</keyword>
<dbReference type="SUPFAM" id="SSF51011">
    <property type="entry name" value="Glycosyl hydrolase domain"/>
    <property type="match status" value="1"/>
</dbReference>
<evidence type="ECO:0000256" key="7">
    <source>
        <dbReference type="PROSITE-ProRule" id="PRU00779"/>
    </source>
</evidence>
<dbReference type="Pfam" id="PF00088">
    <property type="entry name" value="Trefoil"/>
    <property type="match status" value="1"/>
</dbReference>
<dbReference type="InterPro" id="IPR011013">
    <property type="entry name" value="Gal_mutarotase_sf_dom"/>
</dbReference>
<evidence type="ECO:0000256" key="5">
    <source>
        <dbReference type="ARBA" id="ARBA00023157"/>
    </source>
</evidence>
<reference evidence="11" key="1">
    <citation type="submission" date="2013-04" db="EMBL/GenBank/DDBJ databases">
        <authorList>
            <person name="Qu J."/>
            <person name="Murali S.C."/>
            <person name="Bandaranaike D."/>
            <person name="Bellair M."/>
            <person name="Blankenburg K."/>
            <person name="Chao H."/>
            <person name="Dinh H."/>
            <person name="Doddapaneni H."/>
            <person name="Downs B."/>
            <person name="Dugan-Rocha S."/>
            <person name="Elkadiri S."/>
            <person name="Gnanaolivu R.D."/>
            <person name="Hernandez B."/>
            <person name="Javaid M."/>
            <person name="Jayaseelan J.C."/>
            <person name="Lee S."/>
            <person name="Li M."/>
            <person name="Ming W."/>
            <person name="Munidasa M."/>
            <person name="Muniz J."/>
            <person name="Nguyen L."/>
            <person name="Ongeri F."/>
            <person name="Osuji N."/>
            <person name="Pu L.-L."/>
            <person name="Puazo M."/>
            <person name="Qu C."/>
            <person name="Quiroz J."/>
            <person name="Raj R."/>
            <person name="Weissenberger G."/>
            <person name="Xin Y."/>
            <person name="Zou X."/>
            <person name="Han Y."/>
            <person name="Richards S."/>
            <person name="Worley K."/>
            <person name="Muzny D."/>
            <person name="Gibbs R."/>
        </authorList>
    </citation>
    <scope>NUCLEOTIDE SEQUENCE</scope>
    <source>
        <strain evidence="11">Sampled in the wild</strain>
    </source>
</reference>
<proteinExistence type="inferred from homology"/>
<keyword evidence="9" id="KW-1133">Transmembrane helix</keyword>
<dbReference type="InterPro" id="IPR013780">
    <property type="entry name" value="Glyco_hydro_b"/>
</dbReference>
<dbReference type="InterPro" id="IPR030459">
    <property type="entry name" value="Glyco_hydro_31_CS"/>
</dbReference>
<accession>A0A8K0K5Q7</accession>
<keyword evidence="6" id="KW-0326">Glycosidase</keyword>
<reference evidence="11" key="2">
    <citation type="submission" date="2017-10" db="EMBL/GenBank/DDBJ databases">
        <title>Ladona fulva Genome sequencing and assembly.</title>
        <authorList>
            <person name="Murali S."/>
            <person name="Richards S."/>
            <person name="Bandaranaike D."/>
            <person name="Bellair M."/>
            <person name="Blankenburg K."/>
            <person name="Chao H."/>
            <person name="Dinh H."/>
            <person name="Doddapaneni H."/>
            <person name="Dugan-Rocha S."/>
            <person name="Elkadiri S."/>
            <person name="Gnanaolivu R."/>
            <person name="Hernandez B."/>
            <person name="Skinner E."/>
            <person name="Javaid M."/>
            <person name="Lee S."/>
            <person name="Li M."/>
            <person name="Ming W."/>
            <person name="Munidasa M."/>
            <person name="Muniz J."/>
            <person name="Nguyen L."/>
            <person name="Hughes D."/>
            <person name="Osuji N."/>
            <person name="Pu L.-L."/>
            <person name="Puazo M."/>
            <person name="Qu C."/>
            <person name="Quiroz J."/>
            <person name="Raj R."/>
            <person name="Weissenberger G."/>
            <person name="Xin Y."/>
            <person name="Zou X."/>
            <person name="Han Y."/>
            <person name="Worley K."/>
            <person name="Muzny D."/>
            <person name="Gibbs R."/>
        </authorList>
    </citation>
    <scope>NUCLEOTIDE SEQUENCE</scope>
    <source>
        <strain evidence="11">Sampled in the wild</strain>
    </source>
</reference>